<evidence type="ECO:0000313" key="2">
    <source>
        <dbReference type="EMBL" id="KIM72251.1"/>
    </source>
</evidence>
<evidence type="ECO:0000313" key="3">
    <source>
        <dbReference type="Proteomes" id="UP000054166"/>
    </source>
</evidence>
<feature type="region of interest" description="Disordered" evidence="1">
    <location>
        <begin position="1"/>
        <end position="32"/>
    </location>
</feature>
<dbReference type="OrthoDB" id="2610860at2759"/>
<dbReference type="HOGENOM" id="CLU_1540654_0_0_1"/>
<accession>A0A0C3EWX0</accession>
<dbReference type="Proteomes" id="UP000054166">
    <property type="component" value="Unassembled WGS sequence"/>
</dbReference>
<evidence type="ECO:0000256" key="1">
    <source>
        <dbReference type="SAM" id="MobiDB-lite"/>
    </source>
</evidence>
<reference evidence="3" key="2">
    <citation type="submission" date="2015-01" db="EMBL/GenBank/DDBJ databases">
        <title>Evolutionary Origins and Diversification of the Mycorrhizal Mutualists.</title>
        <authorList>
            <consortium name="DOE Joint Genome Institute"/>
            <consortium name="Mycorrhizal Genomics Consortium"/>
            <person name="Kohler A."/>
            <person name="Kuo A."/>
            <person name="Nagy L.G."/>
            <person name="Floudas D."/>
            <person name="Copeland A."/>
            <person name="Barry K.W."/>
            <person name="Cichocki N."/>
            <person name="Veneault-Fourrey C."/>
            <person name="LaButti K."/>
            <person name="Lindquist E.A."/>
            <person name="Lipzen A."/>
            <person name="Lundell T."/>
            <person name="Morin E."/>
            <person name="Murat C."/>
            <person name="Riley R."/>
            <person name="Ohm R."/>
            <person name="Sun H."/>
            <person name="Tunlid A."/>
            <person name="Henrissat B."/>
            <person name="Grigoriev I.V."/>
            <person name="Hibbett D.S."/>
            <person name="Martin F."/>
        </authorList>
    </citation>
    <scope>NUCLEOTIDE SEQUENCE [LARGE SCALE GENOMIC DNA]</scope>
    <source>
        <strain evidence="3">F 1598</strain>
    </source>
</reference>
<name>A0A0C3EWX0_PILCF</name>
<reference evidence="2 3" key="1">
    <citation type="submission" date="2014-04" db="EMBL/GenBank/DDBJ databases">
        <authorList>
            <consortium name="DOE Joint Genome Institute"/>
            <person name="Kuo A."/>
            <person name="Tarkka M."/>
            <person name="Buscot F."/>
            <person name="Kohler A."/>
            <person name="Nagy L.G."/>
            <person name="Floudas D."/>
            <person name="Copeland A."/>
            <person name="Barry K.W."/>
            <person name="Cichocki N."/>
            <person name="Veneault-Fourrey C."/>
            <person name="LaButti K."/>
            <person name="Lindquist E.A."/>
            <person name="Lipzen A."/>
            <person name="Lundell T."/>
            <person name="Morin E."/>
            <person name="Murat C."/>
            <person name="Sun H."/>
            <person name="Tunlid A."/>
            <person name="Henrissat B."/>
            <person name="Grigoriev I.V."/>
            <person name="Hibbett D.S."/>
            <person name="Martin F."/>
            <person name="Nordberg H.P."/>
            <person name="Cantor M.N."/>
            <person name="Hua S.X."/>
        </authorList>
    </citation>
    <scope>NUCLEOTIDE SEQUENCE [LARGE SCALE GENOMIC DNA]</scope>
    <source>
        <strain evidence="2 3">F 1598</strain>
    </source>
</reference>
<organism evidence="2 3">
    <name type="scientific">Piloderma croceum (strain F 1598)</name>
    <dbReference type="NCBI Taxonomy" id="765440"/>
    <lineage>
        <taxon>Eukaryota</taxon>
        <taxon>Fungi</taxon>
        <taxon>Dikarya</taxon>
        <taxon>Basidiomycota</taxon>
        <taxon>Agaricomycotina</taxon>
        <taxon>Agaricomycetes</taxon>
        <taxon>Agaricomycetidae</taxon>
        <taxon>Atheliales</taxon>
        <taxon>Atheliaceae</taxon>
        <taxon>Piloderma</taxon>
    </lineage>
</organism>
<protein>
    <submittedName>
        <fullName evidence="2">Uncharacterized protein</fullName>
    </submittedName>
</protein>
<gene>
    <name evidence="2" type="ORF">PILCRDRAFT_829882</name>
</gene>
<dbReference type="InParanoid" id="A0A0C3EWX0"/>
<feature type="compositionally biased region" description="Acidic residues" evidence="1">
    <location>
        <begin position="11"/>
        <end position="26"/>
    </location>
</feature>
<dbReference type="EMBL" id="KN833147">
    <property type="protein sequence ID" value="KIM72251.1"/>
    <property type="molecule type" value="Genomic_DNA"/>
</dbReference>
<sequence length="174" mass="19460">MDTTDYYLMGGDEDGDEDENEDELEEANTSLPSVIATDKSKNRGRITDFALICWDSDYLVSTGSASDEESDDEEVLSEEAVPKYDDIVPVLIEIKRMPSRKYAYPHLTTEFIELMSTAKLHAGRQATYLFLNTRYAQTSILVIAAVGDYWSYTVIDKGKTVIDLNDIGDSSAED</sequence>
<proteinExistence type="predicted"/>
<dbReference type="AlphaFoldDB" id="A0A0C3EWX0"/>
<keyword evidence="3" id="KW-1185">Reference proteome</keyword>